<name>A0ACC0FCH2_9ERIC</name>
<sequence>MKWVTLFKDFKEKVGLSQPPSSSSSSSSSFNQDNNVTSTTQDSSAASSSSSPILEKCLCMIKKAKAHLKNLLDLESEFKSFTDPLVHWFIAAATHTEMKHLFSLQLFLHSCC</sequence>
<organism evidence="1 2">
    <name type="scientific">Camellia lanceoleosa</name>
    <dbReference type="NCBI Taxonomy" id="1840588"/>
    <lineage>
        <taxon>Eukaryota</taxon>
        <taxon>Viridiplantae</taxon>
        <taxon>Streptophyta</taxon>
        <taxon>Embryophyta</taxon>
        <taxon>Tracheophyta</taxon>
        <taxon>Spermatophyta</taxon>
        <taxon>Magnoliopsida</taxon>
        <taxon>eudicotyledons</taxon>
        <taxon>Gunneridae</taxon>
        <taxon>Pentapetalae</taxon>
        <taxon>asterids</taxon>
        <taxon>Ericales</taxon>
        <taxon>Theaceae</taxon>
        <taxon>Camellia</taxon>
    </lineage>
</organism>
<comment type="caution">
    <text evidence="1">The sequence shown here is derived from an EMBL/GenBank/DDBJ whole genome shotgun (WGS) entry which is preliminary data.</text>
</comment>
<dbReference type="Proteomes" id="UP001060215">
    <property type="component" value="Chromosome 15"/>
</dbReference>
<reference evidence="1 2" key="1">
    <citation type="journal article" date="2022" name="Plant J.">
        <title>Chromosome-level genome of Camellia lanceoleosa provides a valuable resource for understanding genome evolution and self-incompatibility.</title>
        <authorList>
            <person name="Gong W."/>
            <person name="Xiao S."/>
            <person name="Wang L."/>
            <person name="Liao Z."/>
            <person name="Chang Y."/>
            <person name="Mo W."/>
            <person name="Hu G."/>
            <person name="Li W."/>
            <person name="Zhao G."/>
            <person name="Zhu H."/>
            <person name="Hu X."/>
            <person name="Ji K."/>
            <person name="Xiang X."/>
            <person name="Song Q."/>
            <person name="Yuan D."/>
            <person name="Jin S."/>
            <person name="Zhang L."/>
        </authorList>
    </citation>
    <scope>NUCLEOTIDE SEQUENCE [LARGE SCALE GENOMIC DNA]</scope>
    <source>
        <strain evidence="1">SQ_2022a</strain>
    </source>
</reference>
<keyword evidence="2" id="KW-1185">Reference proteome</keyword>
<evidence type="ECO:0000313" key="1">
    <source>
        <dbReference type="EMBL" id="KAI7986503.1"/>
    </source>
</evidence>
<gene>
    <name evidence="1" type="ORF">LOK49_LG14G01749</name>
</gene>
<dbReference type="EMBL" id="CM045772">
    <property type="protein sequence ID" value="KAI7986503.1"/>
    <property type="molecule type" value="Genomic_DNA"/>
</dbReference>
<proteinExistence type="predicted"/>
<evidence type="ECO:0000313" key="2">
    <source>
        <dbReference type="Proteomes" id="UP001060215"/>
    </source>
</evidence>
<protein>
    <submittedName>
        <fullName evidence="1">Uncharacterized protein</fullName>
    </submittedName>
</protein>
<accession>A0ACC0FCH2</accession>